<keyword evidence="3" id="KW-1185">Reference proteome</keyword>
<feature type="transmembrane region" description="Helical" evidence="1">
    <location>
        <begin position="12"/>
        <end position="32"/>
    </location>
</feature>
<keyword evidence="1" id="KW-1133">Transmembrane helix</keyword>
<reference evidence="2 3" key="1">
    <citation type="submission" date="2023-04" db="EMBL/GenBank/DDBJ databases">
        <title>Marinobulbifer ophiurae gen. nov., sp. Nov., isolate from tissue of brittle star Ophioplocus japonicus.</title>
        <authorList>
            <person name="Kawano K."/>
            <person name="Sawayama S."/>
            <person name="Nakagawa S."/>
        </authorList>
    </citation>
    <scope>NUCLEOTIDE SEQUENCE [LARGE SCALE GENOMIC DNA]</scope>
    <source>
        <strain evidence="2 3">NKW57</strain>
    </source>
</reference>
<evidence type="ECO:0000256" key="1">
    <source>
        <dbReference type="SAM" id="Phobius"/>
    </source>
</evidence>
<protein>
    <submittedName>
        <fullName evidence="2">Uncharacterized protein</fullName>
    </submittedName>
</protein>
<gene>
    <name evidence="2" type="ORF">MNKW57_06770</name>
</gene>
<evidence type="ECO:0000313" key="2">
    <source>
        <dbReference type="EMBL" id="GMG86356.1"/>
    </source>
</evidence>
<feature type="transmembrane region" description="Helical" evidence="1">
    <location>
        <begin position="73"/>
        <end position="93"/>
    </location>
</feature>
<accession>A0ABQ6LWB1</accession>
<comment type="caution">
    <text evidence="2">The sequence shown here is derived from an EMBL/GenBank/DDBJ whole genome shotgun (WGS) entry which is preliminary data.</text>
</comment>
<dbReference type="Proteomes" id="UP001224392">
    <property type="component" value="Unassembled WGS sequence"/>
</dbReference>
<dbReference type="EMBL" id="BSYJ01000001">
    <property type="protein sequence ID" value="GMG86356.1"/>
    <property type="molecule type" value="Genomic_DNA"/>
</dbReference>
<keyword evidence="1" id="KW-0812">Transmembrane</keyword>
<name>A0ABQ6LWB1_9GAMM</name>
<feature type="transmembrane region" description="Helical" evidence="1">
    <location>
        <begin position="169"/>
        <end position="193"/>
    </location>
</feature>
<feature type="transmembrane region" description="Helical" evidence="1">
    <location>
        <begin position="205"/>
        <end position="228"/>
    </location>
</feature>
<evidence type="ECO:0000313" key="3">
    <source>
        <dbReference type="Proteomes" id="UP001224392"/>
    </source>
</evidence>
<organism evidence="2 3">
    <name type="scientific">Biformimicrobium ophioploci</name>
    <dbReference type="NCBI Taxonomy" id="3036711"/>
    <lineage>
        <taxon>Bacteria</taxon>
        <taxon>Pseudomonadati</taxon>
        <taxon>Pseudomonadota</taxon>
        <taxon>Gammaproteobacteria</taxon>
        <taxon>Cellvibrionales</taxon>
        <taxon>Microbulbiferaceae</taxon>
        <taxon>Biformimicrobium</taxon>
    </lineage>
</organism>
<sequence length="231" mass="24939">MDGGMAQVAPWLAMLGFGAFHGLNPGMGWLFALSLGLQQRSEKVIWLSLLPIAAGHALAIALAAVLVLLGLRFISLGQLQWLTAFALFLFGLYKLFNFYRHPRWVGMKVGMGDLFLWSFLMATAHGAGLMVMPALLRMAEQQGMAQDLDLDIVQHPGAHADHALAAGGALWLGVGVHTLAMVAVMGVTAWLVYRKFGLAILRSRWINFDLIWAIALMIAAAAAFLAAMGVV</sequence>
<keyword evidence="1" id="KW-0472">Membrane</keyword>
<feature type="transmembrane region" description="Helical" evidence="1">
    <location>
        <begin position="44"/>
        <end position="67"/>
    </location>
</feature>
<feature type="transmembrane region" description="Helical" evidence="1">
    <location>
        <begin position="114"/>
        <end position="136"/>
    </location>
</feature>
<proteinExistence type="predicted"/>